<dbReference type="PROSITE" id="PS50012">
    <property type="entry name" value="RCC1_3"/>
    <property type="match status" value="4"/>
</dbReference>
<dbReference type="EMBL" id="LGRX02022540">
    <property type="protein sequence ID" value="KAK3255496.1"/>
    <property type="molecule type" value="Genomic_DNA"/>
</dbReference>
<dbReference type="SUPFAM" id="SSF50985">
    <property type="entry name" value="RCC1/BLIP-II"/>
    <property type="match status" value="1"/>
</dbReference>
<dbReference type="GO" id="GO:0005085">
    <property type="term" value="F:guanyl-nucleotide exchange factor activity"/>
    <property type="evidence" value="ECO:0007669"/>
    <property type="project" value="TreeGrafter"/>
</dbReference>
<evidence type="ECO:0000256" key="1">
    <source>
        <dbReference type="PROSITE-ProRule" id="PRU00235"/>
    </source>
</evidence>
<dbReference type="PANTHER" id="PTHR45982">
    <property type="entry name" value="REGULATOR OF CHROMOSOME CONDENSATION"/>
    <property type="match status" value="1"/>
</dbReference>
<dbReference type="InterPro" id="IPR000408">
    <property type="entry name" value="Reg_chr_condens"/>
</dbReference>
<dbReference type="PANTHER" id="PTHR45982:SF1">
    <property type="entry name" value="REGULATOR OF CHROMOSOME CONDENSATION"/>
    <property type="match status" value="1"/>
</dbReference>
<organism evidence="3 4">
    <name type="scientific">Cymbomonas tetramitiformis</name>
    <dbReference type="NCBI Taxonomy" id="36881"/>
    <lineage>
        <taxon>Eukaryota</taxon>
        <taxon>Viridiplantae</taxon>
        <taxon>Chlorophyta</taxon>
        <taxon>Pyramimonadophyceae</taxon>
        <taxon>Pyramimonadales</taxon>
        <taxon>Pyramimonadaceae</taxon>
        <taxon>Cymbomonas</taxon>
    </lineage>
</organism>
<feature type="repeat" description="RCC1" evidence="1">
    <location>
        <begin position="219"/>
        <end position="274"/>
    </location>
</feature>
<dbReference type="Gene3D" id="2.130.10.30">
    <property type="entry name" value="Regulator of chromosome condensation 1/beta-lactamase-inhibitor protein II"/>
    <property type="match status" value="3"/>
</dbReference>
<feature type="repeat" description="RCC1" evidence="1">
    <location>
        <begin position="276"/>
        <end position="338"/>
    </location>
</feature>
<dbReference type="GO" id="GO:0005737">
    <property type="term" value="C:cytoplasm"/>
    <property type="evidence" value="ECO:0007669"/>
    <property type="project" value="TreeGrafter"/>
</dbReference>
<feature type="repeat" description="RCC1" evidence="1">
    <location>
        <begin position="107"/>
        <end position="162"/>
    </location>
</feature>
<dbReference type="AlphaFoldDB" id="A0AAE0KP07"/>
<feature type="chain" id="PRO_5041982935" evidence="2">
    <location>
        <begin position="24"/>
        <end position="562"/>
    </location>
</feature>
<reference evidence="3 4" key="1">
    <citation type="journal article" date="2015" name="Genome Biol. Evol.">
        <title>Comparative Genomics of a Bacterivorous Green Alga Reveals Evolutionary Causalities and Consequences of Phago-Mixotrophic Mode of Nutrition.</title>
        <authorList>
            <person name="Burns J.A."/>
            <person name="Paasch A."/>
            <person name="Narechania A."/>
            <person name="Kim E."/>
        </authorList>
    </citation>
    <scope>NUCLEOTIDE SEQUENCE [LARGE SCALE GENOMIC DNA]</scope>
    <source>
        <strain evidence="3 4">PLY_AMNH</strain>
    </source>
</reference>
<keyword evidence="4" id="KW-1185">Reference proteome</keyword>
<gene>
    <name evidence="3" type="ORF">CYMTET_35324</name>
</gene>
<proteinExistence type="predicted"/>
<accession>A0AAE0KP07</accession>
<dbReference type="Proteomes" id="UP001190700">
    <property type="component" value="Unassembled WGS sequence"/>
</dbReference>
<evidence type="ECO:0000313" key="4">
    <source>
        <dbReference type="Proteomes" id="UP001190700"/>
    </source>
</evidence>
<name>A0AAE0KP07_9CHLO</name>
<keyword evidence="2" id="KW-0732">Signal</keyword>
<sequence length="562" mass="59432">MQHFSCGIRCRVAFLCLLPTVLAGTSERESRNAFTYEIYSLASSTEPFNYDSPTAANTAEESGGEDKSLADRRFLLKGYFCEAGPCSIAGGFDHTCVIMFTANEHGGPVRCFGRNDKGQLGYESNVEVGRGLDTMPPGDVSLGVRALQVAAGGHHTCILTTSRGVRCWGEGINGQLGYGNENNIGDVLGTMPPADVELGGTAEQLAVGFSHTCALMVGGAVRCWGGNSDGQLGLGHTASVGGAGGQMPPADTNVGGAVSHISAGRQHTCAVLALNGTVRCWGSNTYGEAGDASLYANGTGTKIGDEAHEMPPHDLDLGDGRADVVSAGGQHTCVLFVDQTIKCFGRGNRGQLGNYATTGIGTEHADWPPPTVDTLRLAVFSVLASEDKTCVTTQGNLENEGGQLLRGERELHCWGHGMWQQLGDGNSEWDPIVGLNYPSRFYYMHMDQHEVDVGGVTVVEMGAGHAHVCAVLSPSHEVKCWGHNDYGQIGMGAEVEYWGSAEQLPAPSVQLNGQALGGSLRTGSQPVRCSAPLRHHSTLEEHPALCTVDFDRRIKRAERLAA</sequence>
<dbReference type="Pfam" id="PF13540">
    <property type="entry name" value="RCC1_2"/>
    <property type="match status" value="5"/>
</dbReference>
<dbReference type="InterPro" id="IPR051553">
    <property type="entry name" value="Ran_GTPase-activating"/>
</dbReference>
<evidence type="ECO:0000313" key="3">
    <source>
        <dbReference type="EMBL" id="KAK3255496.1"/>
    </source>
</evidence>
<feature type="repeat" description="RCC1" evidence="1">
    <location>
        <begin position="163"/>
        <end position="218"/>
    </location>
</feature>
<evidence type="ECO:0000256" key="2">
    <source>
        <dbReference type="SAM" id="SignalP"/>
    </source>
</evidence>
<dbReference type="PRINTS" id="PR00633">
    <property type="entry name" value="RCCNDNSATION"/>
</dbReference>
<comment type="caution">
    <text evidence="3">The sequence shown here is derived from an EMBL/GenBank/DDBJ whole genome shotgun (WGS) entry which is preliminary data.</text>
</comment>
<protein>
    <submittedName>
        <fullName evidence="3">Uncharacterized protein</fullName>
    </submittedName>
</protein>
<dbReference type="InterPro" id="IPR009091">
    <property type="entry name" value="RCC1/BLIP-II"/>
</dbReference>
<feature type="signal peptide" evidence="2">
    <location>
        <begin position="1"/>
        <end position="23"/>
    </location>
</feature>